<evidence type="ECO:0000313" key="4">
    <source>
        <dbReference type="EMBL" id="PVM62789.1"/>
    </source>
</evidence>
<dbReference type="Proteomes" id="UP000245068">
    <property type="component" value="Unassembled WGS sequence"/>
</dbReference>
<dbReference type="Proteomes" id="UP000245551">
    <property type="component" value="Unassembled WGS sequence"/>
</dbReference>
<evidence type="ECO:0000256" key="2">
    <source>
        <dbReference type="SAM" id="Phobius"/>
    </source>
</evidence>
<evidence type="ECO:0000313" key="5">
    <source>
        <dbReference type="Proteomes" id="UP000245068"/>
    </source>
</evidence>
<dbReference type="Pfam" id="PF11143">
    <property type="entry name" value="DUF2919"/>
    <property type="match status" value="1"/>
</dbReference>
<keyword evidence="2" id="KW-0472">Membrane</keyword>
<evidence type="ECO:0000313" key="6">
    <source>
        <dbReference type="Proteomes" id="UP000245551"/>
    </source>
</evidence>
<proteinExistence type="predicted"/>
<keyword evidence="2" id="KW-0812">Transmembrane</keyword>
<gene>
    <name evidence="4" type="ORF">C4784_26805</name>
    <name evidence="3" type="ORF">C4855_26150</name>
</gene>
<name>A0A2T8WRP0_SALET</name>
<protein>
    <submittedName>
        <fullName evidence="3">DUF2919 domain-containing protein</fullName>
    </submittedName>
</protein>
<accession>A0A2T8WRP0</accession>
<keyword evidence="2" id="KW-1133">Transmembrane helix</keyword>
<evidence type="ECO:0000313" key="3">
    <source>
        <dbReference type="EMBL" id="PVJ41094.1"/>
    </source>
</evidence>
<comment type="caution">
    <text evidence="3">The sequence shown here is derived from an EMBL/GenBank/DDBJ whole genome shotgun (WGS) entry which is preliminary data.</text>
</comment>
<feature type="region of interest" description="Disordered" evidence="1">
    <location>
        <begin position="160"/>
        <end position="184"/>
    </location>
</feature>
<dbReference type="RefSeq" id="WP_001627748.1">
    <property type="nucleotide sequence ID" value="NZ_MZGD01000005.1"/>
</dbReference>
<organism evidence="3 6">
    <name type="scientific">Salmonella enterica subsp. enterica serovar Gaminara</name>
    <dbReference type="NCBI Taxonomy" id="913070"/>
    <lineage>
        <taxon>Bacteria</taxon>
        <taxon>Pseudomonadati</taxon>
        <taxon>Pseudomonadota</taxon>
        <taxon>Gammaproteobacteria</taxon>
        <taxon>Enterobacterales</taxon>
        <taxon>Enterobacteriaceae</taxon>
        <taxon>Salmonella</taxon>
    </lineage>
</organism>
<evidence type="ECO:0000256" key="1">
    <source>
        <dbReference type="SAM" id="MobiDB-lite"/>
    </source>
</evidence>
<sequence>MKHLPFCHPGDFDDNGLLKAPVLFWVGLVVMARAWWLMGAAMTTQQGGQWLAQLYPGDVSQWLGLFSGLPSLLMVFCYPVRGQLPFLARGLYLLMLMAVFVTGAGDCLMMRLSPAQWEVGWFFLCLDVACMVMLWPDRWLRAVFSGPGRFAANEGGCATGGDEDVRKSVYSGGQTPGLPADREF</sequence>
<dbReference type="EMBL" id="QDLV01000046">
    <property type="protein sequence ID" value="PVJ41094.1"/>
    <property type="molecule type" value="Genomic_DNA"/>
</dbReference>
<dbReference type="InterPro" id="IPR021318">
    <property type="entry name" value="DUF2919"/>
</dbReference>
<reference evidence="5 6" key="1">
    <citation type="submission" date="2018-04" db="EMBL/GenBank/DDBJ databases">
        <title>Serotype diversity and antimicrobial resistance among Salmonella enterica isolated from patients at an equine referral hospital.</title>
        <authorList>
            <person name="Leon I.M."/>
            <person name="Lawhon S.D."/>
            <person name="Norman K.N."/>
            <person name="Threadgill D.S."/>
            <person name="Ohta N."/>
            <person name="Vinasco J."/>
            <person name="Scott H.M."/>
        </authorList>
    </citation>
    <scope>NUCLEOTIDE SEQUENCE [LARGE SCALE GENOMIC DNA]</scope>
    <source>
        <strain evidence="4 5">159</strain>
        <strain evidence="3 6">230</strain>
    </source>
</reference>
<feature type="transmembrane region" description="Helical" evidence="2">
    <location>
        <begin position="62"/>
        <end position="80"/>
    </location>
</feature>
<feature type="transmembrane region" description="Helical" evidence="2">
    <location>
        <begin position="92"/>
        <end position="113"/>
    </location>
</feature>
<feature type="transmembrane region" description="Helical" evidence="2">
    <location>
        <begin position="22"/>
        <end position="42"/>
    </location>
</feature>
<dbReference type="EMBL" id="QDOO01000055">
    <property type="protein sequence ID" value="PVM62789.1"/>
    <property type="molecule type" value="Genomic_DNA"/>
</dbReference>
<feature type="transmembrane region" description="Helical" evidence="2">
    <location>
        <begin position="119"/>
        <end position="135"/>
    </location>
</feature>
<dbReference type="AlphaFoldDB" id="A0A2T8WRP0"/>